<dbReference type="RefSeq" id="WP_076167140.1">
    <property type="nucleotide sequence ID" value="NZ_JBEZVB010000116.1"/>
</dbReference>
<dbReference type="GO" id="GO:0003824">
    <property type="term" value="F:catalytic activity"/>
    <property type="evidence" value="ECO:0007669"/>
    <property type="project" value="InterPro"/>
</dbReference>
<evidence type="ECO:0000256" key="1">
    <source>
        <dbReference type="ARBA" id="ARBA00001957"/>
    </source>
</evidence>
<comment type="similarity">
    <text evidence="2">Belongs to the ATP-dependent AMP-binding enzyme family.</text>
</comment>
<dbReference type="PANTHER" id="PTHR45527">
    <property type="entry name" value="NONRIBOSOMAL PEPTIDE SYNTHETASE"/>
    <property type="match status" value="1"/>
</dbReference>
<dbReference type="InterPro" id="IPR009081">
    <property type="entry name" value="PP-bd_ACP"/>
</dbReference>
<evidence type="ECO:0000313" key="7">
    <source>
        <dbReference type="EMBL" id="OLZ45042.1"/>
    </source>
</evidence>
<dbReference type="Pfam" id="PF00550">
    <property type="entry name" value="PP-binding"/>
    <property type="match status" value="3"/>
</dbReference>
<dbReference type="Pfam" id="PF00668">
    <property type="entry name" value="Condensation"/>
    <property type="match status" value="3"/>
</dbReference>
<dbReference type="STRING" id="76021.BS329_35425"/>
<evidence type="ECO:0000256" key="5">
    <source>
        <dbReference type="SAM" id="MobiDB-lite"/>
    </source>
</evidence>
<dbReference type="SUPFAM" id="SSF52777">
    <property type="entry name" value="CoA-dependent acyltransferases"/>
    <property type="match status" value="6"/>
</dbReference>
<dbReference type="FunFam" id="3.30.300.30:FF:000010">
    <property type="entry name" value="Enterobactin synthetase component F"/>
    <property type="match status" value="1"/>
</dbReference>
<dbReference type="Proteomes" id="UP000187486">
    <property type="component" value="Unassembled WGS sequence"/>
</dbReference>
<keyword evidence="4" id="KW-0597">Phosphoprotein</keyword>
<dbReference type="SMART" id="SM00823">
    <property type="entry name" value="PKS_PP"/>
    <property type="match status" value="3"/>
</dbReference>
<evidence type="ECO:0000256" key="4">
    <source>
        <dbReference type="ARBA" id="ARBA00022553"/>
    </source>
</evidence>
<dbReference type="SUPFAM" id="SSF47336">
    <property type="entry name" value="ACP-like"/>
    <property type="match status" value="3"/>
</dbReference>
<dbReference type="GO" id="GO:0008610">
    <property type="term" value="P:lipid biosynthetic process"/>
    <property type="evidence" value="ECO:0007669"/>
    <property type="project" value="UniProtKB-ARBA"/>
</dbReference>
<dbReference type="CDD" id="cd05930">
    <property type="entry name" value="A_NRPS"/>
    <property type="match status" value="3"/>
</dbReference>
<evidence type="ECO:0000259" key="6">
    <source>
        <dbReference type="PROSITE" id="PS50075"/>
    </source>
</evidence>
<evidence type="ECO:0000256" key="3">
    <source>
        <dbReference type="ARBA" id="ARBA00022450"/>
    </source>
</evidence>
<keyword evidence="8" id="KW-1185">Reference proteome</keyword>
<dbReference type="InterPro" id="IPR020806">
    <property type="entry name" value="PKS_PP-bd"/>
</dbReference>
<evidence type="ECO:0000256" key="2">
    <source>
        <dbReference type="ARBA" id="ARBA00006432"/>
    </source>
</evidence>
<dbReference type="InterPro" id="IPR020845">
    <property type="entry name" value="AMP-binding_CS"/>
</dbReference>
<dbReference type="Gene3D" id="3.30.559.30">
    <property type="entry name" value="Nonribosomal peptide synthetase, condensation domain"/>
    <property type="match status" value="3"/>
</dbReference>
<feature type="region of interest" description="Disordered" evidence="5">
    <location>
        <begin position="1629"/>
        <end position="1648"/>
    </location>
</feature>
<dbReference type="SUPFAM" id="SSF56801">
    <property type="entry name" value="Acetyl-CoA synthetase-like"/>
    <property type="match status" value="3"/>
</dbReference>
<gene>
    <name evidence="7" type="ORF">BS329_35425</name>
</gene>
<feature type="domain" description="Carrier" evidence="6">
    <location>
        <begin position="954"/>
        <end position="1029"/>
    </location>
</feature>
<reference evidence="7 8" key="1">
    <citation type="submission" date="2016-01" db="EMBL/GenBank/DDBJ databases">
        <title>Amycolatopsis coloradensis genome sequencing and assembly.</title>
        <authorList>
            <person name="Mayilraj S."/>
        </authorList>
    </citation>
    <scope>NUCLEOTIDE SEQUENCE [LARGE SCALE GENOMIC DNA]</scope>
    <source>
        <strain evidence="7 8">DSM 44225</strain>
    </source>
</reference>
<dbReference type="PROSITE" id="PS50075">
    <property type="entry name" value="CARRIER"/>
    <property type="match status" value="3"/>
</dbReference>
<dbReference type="InterPro" id="IPR029058">
    <property type="entry name" value="AB_hydrolase_fold"/>
</dbReference>
<comment type="caution">
    <text evidence="7">The sequence shown here is derived from an EMBL/GenBank/DDBJ whole genome shotgun (WGS) entry which is preliminary data.</text>
</comment>
<organism evidence="7 8">
    <name type="scientific">Amycolatopsis coloradensis</name>
    <dbReference type="NCBI Taxonomy" id="76021"/>
    <lineage>
        <taxon>Bacteria</taxon>
        <taxon>Bacillati</taxon>
        <taxon>Actinomycetota</taxon>
        <taxon>Actinomycetes</taxon>
        <taxon>Pseudonocardiales</taxon>
        <taxon>Pseudonocardiaceae</taxon>
        <taxon>Amycolatopsis</taxon>
    </lineage>
</organism>
<dbReference type="Gene3D" id="3.30.300.30">
    <property type="match status" value="3"/>
</dbReference>
<dbReference type="Gene3D" id="3.40.50.1820">
    <property type="entry name" value="alpha/beta hydrolase"/>
    <property type="match status" value="1"/>
</dbReference>
<dbReference type="InterPro" id="IPR001031">
    <property type="entry name" value="Thioesterase"/>
</dbReference>
<dbReference type="InterPro" id="IPR023213">
    <property type="entry name" value="CAT-like_dom_sf"/>
</dbReference>
<dbReference type="InterPro" id="IPR036736">
    <property type="entry name" value="ACP-like_sf"/>
</dbReference>
<dbReference type="FunFam" id="2.30.38.10:FF:000001">
    <property type="entry name" value="Non-ribosomal peptide synthetase PvdI"/>
    <property type="match status" value="3"/>
</dbReference>
<dbReference type="GO" id="GO:0072330">
    <property type="term" value="P:monocarboxylic acid biosynthetic process"/>
    <property type="evidence" value="ECO:0007669"/>
    <property type="project" value="UniProtKB-ARBA"/>
</dbReference>
<proteinExistence type="inferred from homology"/>
<dbReference type="Pfam" id="PF00501">
    <property type="entry name" value="AMP-binding"/>
    <property type="match status" value="3"/>
</dbReference>
<keyword evidence="3" id="KW-0596">Phosphopantetheine</keyword>
<comment type="cofactor">
    <cofactor evidence="1">
        <name>pantetheine 4'-phosphate</name>
        <dbReference type="ChEBI" id="CHEBI:47942"/>
    </cofactor>
</comment>
<dbReference type="Gene3D" id="3.30.559.10">
    <property type="entry name" value="Chloramphenicol acetyltransferase-like domain"/>
    <property type="match status" value="3"/>
</dbReference>
<feature type="domain" description="Carrier" evidence="6">
    <location>
        <begin position="3070"/>
        <end position="3145"/>
    </location>
</feature>
<dbReference type="Pfam" id="PF00975">
    <property type="entry name" value="Thioesterase"/>
    <property type="match status" value="1"/>
</dbReference>
<dbReference type="PANTHER" id="PTHR45527:SF1">
    <property type="entry name" value="FATTY ACID SYNTHASE"/>
    <property type="match status" value="1"/>
</dbReference>
<dbReference type="CDD" id="cd19540">
    <property type="entry name" value="LCL_NRPS-like"/>
    <property type="match status" value="2"/>
</dbReference>
<evidence type="ECO:0000313" key="8">
    <source>
        <dbReference type="Proteomes" id="UP000187486"/>
    </source>
</evidence>
<dbReference type="EMBL" id="MQUQ01000021">
    <property type="protein sequence ID" value="OLZ45042.1"/>
    <property type="molecule type" value="Genomic_DNA"/>
</dbReference>
<feature type="region of interest" description="Disordered" evidence="5">
    <location>
        <begin position="3050"/>
        <end position="3074"/>
    </location>
</feature>
<dbReference type="NCBIfam" id="TIGR01733">
    <property type="entry name" value="AA-adenyl-dom"/>
    <property type="match status" value="3"/>
</dbReference>
<dbReference type="Gene3D" id="1.10.1200.10">
    <property type="entry name" value="ACP-like"/>
    <property type="match status" value="2"/>
</dbReference>
<dbReference type="InterPro" id="IPR045851">
    <property type="entry name" value="AMP-bd_C_sf"/>
</dbReference>
<dbReference type="GO" id="GO:0005829">
    <property type="term" value="C:cytosol"/>
    <property type="evidence" value="ECO:0007669"/>
    <property type="project" value="TreeGrafter"/>
</dbReference>
<accession>A0A1R0KHC7</accession>
<name>A0A1R0KHC7_9PSEU</name>
<feature type="domain" description="Carrier" evidence="6">
    <location>
        <begin position="2007"/>
        <end position="2082"/>
    </location>
</feature>
<dbReference type="Pfam" id="PF13193">
    <property type="entry name" value="AMP-binding_C"/>
    <property type="match status" value="3"/>
</dbReference>
<dbReference type="GO" id="GO:0044550">
    <property type="term" value="P:secondary metabolite biosynthetic process"/>
    <property type="evidence" value="ECO:0007669"/>
    <property type="project" value="TreeGrafter"/>
</dbReference>
<sequence>MVVRRESTLELSAAQRGIWFAQRLSPGNPMFTIAQYLDIDGAVDHTALTAAIRHVLRETEALRLRFTEVDGEPRQFVAPLGEWSLPVVDLSAEADPEGAAQEWLRTDLAAPPEVIGERLFAATLLRLGPARYFLYQRVHHLLVDGYGAALVLTRVAGGYRAQQRGEPLEPAGFGSLKDLLAEDSAYSESERSREDARYWLDRFADRPEATVLTDSTAPMDSGFLQHRGRLDVAEAEDLRAAARVSRTDWAPFVIAAAAAFLHRTTGERDVVLGLPVTARRTPLLRATPAMVSNVVPLRLRVTPSTTMADLVRQTSREVRNALKHQRHRAEDLRRNLGLPRARRLHGPTVNILPFDPRIEFGSHGAAMHNLSVGPVDDLSIVFQGISPEHGIQVTFDANPRRYDQATLAGHHERFLRLLRAAIADPTTPLARIDLLTVDERDLVLNRWNATSTGTAPATLPELFARQAARSPVRIAVSDGTSTYTFAELEARVEQLARVLAHRGVGTGRIVAVALPRSADTITALLAVARASGVYLPLDVTHPPERLAALLADTSPALVIAHSETEALLPQADLVLDRLDLPNEFGTDPQSPQPADLAYLIHTSGSTGRPKGVAVEHQALGNLFESHRRRLFPAGRAAAGKDVLRVAHLSGVAFDAAWDPVLWLLDGHELRMMPDSVRRDSEACVRYLADEAIDSIETTPSYVRQLLASGLLALPGRHPKLVALGGEPVDPALWTELSAGSRLLAVNLYGPTESTVDSVMVAVQSHREPVIGTPVDNVRAYVLDSALQPVAPGVPGELYLAGAGLARGYHERTALTAERFVANPFDGPGERLYRTGDLVRWSHHGALEFLGRTDDQVKIRGFRIEPGEVQAALTGYPDVTQAAVVVHGSGDTARLIAYVVSDTDPARLRFRLAEELPSHLVPQTVVTVPALPLTPNGKLDKAQLPEPSAVTSGRAPATIAEKRLCAVFAESLDVAEVGVDDDFFDLGGHSLLATRAVGRIRAELGVEVAIRDLFEASTPARLADRLSARDVAHRPVLALATRAAREPLSYAQQRLWFLDRLNPGAADYLMPIALRLAGTVDVAALRLALGDVVARHESLRTTFAEHDGEPYQRILPIEAAGIVLGIEDVPAGRLDDRLSEEAARGFDLAIEAPLRATLLRQSATEHVLLLVLHHIAGDGWSFGPLARDLAVSYQRRSAGEGAGLPPLAVQYADYARWQRELLGDEKLVEKQLAHWTTTLGDLPAELPLPADRARPTTPSGAGATVPVRLPRRVHTALTKLAARHGASLFMALHAGFAATLAKFGAGDDIAIGTPIAGRAEPALEDLIGFFVNTLVLRTDLTGDPTFTELMWRVRDVDLAAFEHQDLPFERVVEQLAPERLPGRNPLFQVLFTLQNNPAPVIELDGLRIAAGQAAITTTAKFDLSLTLTENHDADGCPAGISGDLEFSTDLFDRATAERLTRGLVTLLENVLNRPDAPLRTAPVLADDEQARLLARSAGHRRPVPVTTLPELLGATAARHPERTAVVTPGRRLTFAQLDERATRLAGVLTAHGAGAGQVVAVALPRSADTVVALLAVLRAGAVYLPVDIEYPADRIAYLLDDAQPVLLISTSDTAARLPCAATTVLLDEEDVLDGEKRPPSTPAPEDPAYLLYTSGSTGLPKGVEVEHRSLVNLLESHRTEVFGPATAAAGRGVLRVAHTAGVAFDASWDPILWLADGHELHVLDDDTRRDPEALLGYLGRERIDAMETTPSYVRQLLAMGLLTGEHRPAVLALGGEAVDAALWRDLAGHPEVLAFNFYGPTESTVDSVIARMAGQQVPVIGTGIANIGTYVLDAALRPVPTGVTGELYLDGAGLARGYRGRPALTAERFVANPFSGNGARMYRTGDRVRWTADGDLEFAGRADDQVKIRGFRVEPGEIEAVLTGTGAASAAAVVVDRTPAGADRLVGYVTPGTADVAELRRRAADALPGYMVPQVIVAMPELPLTPNGKLDKAKLPDPGFGTGVPTRRTSTGLEAELCEVFADVLGVAEVGPDDDFFALGGHSLLVTRLVSRLRSRFGAEVAIRTVFEAATPATLATRVGDGPTPRARLRRRERPDRVPLSFAQRRMWFLNSFEGTGAGYHIPMVLRLRGALDRTALTAALRDVVERHESLRTVFPVADGVPHQRLVPMAEIPADLPLLGPDAAALGETIAAYAATPFALETDLPLRAALVPVAEDEHLLVLVAHHIASDGWSTAPLARDLAAAYTARLEGRSAEVVPLPVQYPDYALWQQELLGSEEDTESPLRRQLAYWRDALAGLPEELTLPHDRPRPAESSYTGGIVRLDLPAEIHGRLARFAAAEGASLFMVLHAGLATLLSRLGGGTDVPIGTPVAGRTDEQLDDLVGFFVNTLVLRTDLSGTPGFAELVRRVRAVDLAAFDHQDIPFERVVEEVAPVRTLNRHPLFQVMLTLQNTAPVRLELPGLEVSVAEHAEVAAAKFDLSLSLAERRDDAGNPAGLSGTIEYSADLFDRATADRLGGWLRKLLEAALDDPARPVAELDLLSTGEVEAVLETWNDTRRALPPETITTAFERRAGEPTAVVAADGALTTSELNAGANRLARLLRQRGIGAGHTVAVAVPRSVGTMVALLGVLKSGAAYLPIDLSYPADRIAYMLADSAPAVVLTTSDVDGLPSVGERLVLDAPEIRAALAGFRYENLSDAERLRPLSARQPAYVIYTSGSTGRPKGVVVEHRSLTNLLRHHEETVFAPAAKRLGDRRLRVALTAAVAFDASWDPVLWMIAGHELHIVDDDTRRDAGALVEYLRDERIDAIETTPSYLRQLMAAGLFGSGHRPSVVALGGEAVDDGLWTRLRAEPGLTAYNFYGPTESTVDSIVAAMDERNRPGIGKPVHNTRAYVLDARLRPVPAGVPGELYLSGTGVARGYLNQTRLTAERFVADPYGDTGDRMYRTGDLARWTDDANLEFLGRADDQVKLRGFRIEPGEIAALLEADPAVDEAAVVIKGAEPATRRLVAYLVPATTVPSPDRLRARLAGQVPEYMVPSAFVPLDRLPLTPNGKLDHRALPEPSDPGTGSRGPRSPREDLLCKLFAETLELPRVGIDDGFFELGGHSLLASGLITRVRAAFGVDLPIRRLFEHPTVAGLATVLDERTDGSDLDILLPLRTTGNRPPLFCVHPASGLSWSYSGLLKHLAPEQPLYGLQSRKLTDPGHDPASISEIAADYVGHIRSIQPHGPYHVLGWSFGGNLAHEVVAQLEAAGAEIGLLTVLDAYPQAPQDGLDTASEAEMFAALLHNQGHPVPAGVSLDRASVLEHYREIGNPIGSLTEDALGGMIGAFVSQARLMGDFVPSPVEADVLFFTATRDRDPHGPVLADWMPYLSGDVENHDVDVAHAQLTQPDALARIGPILAERLADRQPRPDQPRAKTGN</sequence>
<dbReference type="Gene3D" id="3.40.50.980">
    <property type="match status" value="6"/>
</dbReference>
<dbReference type="Gene3D" id="2.30.38.10">
    <property type="entry name" value="Luciferase, Domain 3"/>
    <property type="match status" value="3"/>
</dbReference>
<dbReference type="InterPro" id="IPR000873">
    <property type="entry name" value="AMP-dep_synth/lig_dom"/>
</dbReference>
<dbReference type="SUPFAM" id="SSF53474">
    <property type="entry name" value="alpha/beta-Hydrolases"/>
    <property type="match status" value="1"/>
</dbReference>
<dbReference type="GO" id="GO:0031177">
    <property type="term" value="F:phosphopantetheine binding"/>
    <property type="evidence" value="ECO:0007669"/>
    <property type="project" value="InterPro"/>
</dbReference>
<dbReference type="FunFam" id="1.10.1200.10:FF:000005">
    <property type="entry name" value="Nonribosomal peptide synthetase 1"/>
    <property type="match status" value="1"/>
</dbReference>
<dbReference type="InterPro" id="IPR025110">
    <property type="entry name" value="AMP-bd_C"/>
</dbReference>
<dbReference type="PROSITE" id="PS00012">
    <property type="entry name" value="PHOSPHOPANTETHEINE"/>
    <property type="match status" value="2"/>
</dbReference>
<protein>
    <recommendedName>
        <fullName evidence="6">Carrier domain-containing protein</fullName>
    </recommendedName>
</protein>
<dbReference type="InterPro" id="IPR006162">
    <property type="entry name" value="Ppantetheine_attach_site"/>
</dbReference>
<dbReference type="PROSITE" id="PS00455">
    <property type="entry name" value="AMP_BINDING"/>
    <property type="match status" value="3"/>
</dbReference>
<dbReference type="FunFam" id="3.40.50.980:FF:000001">
    <property type="entry name" value="Non-ribosomal peptide synthetase"/>
    <property type="match status" value="2"/>
</dbReference>
<dbReference type="InterPro" id="IPR001242">
    <property type="entry name" value="Condensation_dom"/>
</dbReference>
<dbReference type="FunFam" id="1.10.1200.10:FF:000016">
    <property type="entry name" value="Non-ribosomal peptide synthase"/>
    <property type="match status" value="2"/>
</dbReference>
<dbReference type="InterPro" id="IPR010071">
    <property type="entry name" value="AA_adenyl_dom"/>
</dbReference>
<dbReference type="NCBIfam" id="NF003417">
    <property type="entry name" value="PRK04813.1"/>
    <property type="match status" value="3"/>
</dbReference>
<dbReference type="GO" id="GO:0043041">
    <property type="term" value="P:amino acid activation for nonribosomal peptide biosynthetic process"/>
    <property type="evidence" value="ECO:0007669"/>
    <property type="project" value="TreeGrafter"/>
</dbReference>